<dbReference type="PANTHER" id="PTHR10488">
    <property type="entry name" value="GLYCINE AMIDINOTRANSFERASE, MITOCHONDRIAL"/>
    <property type="match status" value="1"/>
</dbReference>
<keyword evidence="4" id="KW-1185">Reference proteome</keyword>
<dbReference type="GO" id="GO:0015067">
    <property type="term" value="F:amidinotransferase activity"/>
    <property type="evidence" value="ECO:0007669"/>
    <property type="project" value="InterPro"/>
</dbReference>
<keyword evidence="2" id="KW-0808">Transferase</keyword>
<accession>A0AA37W2B0</accession>
<evidence type="ECO:0000256" key="1">
    <source>
        <dbReference type="ARBA" id="ARBA00006943"/>
    </source>
</evidence>
<protein>
    <submittedName>
        <fullName evidence="3">Amidinotransferase</fullName>
    </submittedName>
</protein>
<comment type="caution">
    <text evidence="3">The sequence shown here is derived from an EMBL/GenBank/DDBJ whole genome shotgun (WGS) entry which is preliminary data.</text>
</comment>
<gene>
    <name evidence="3" type="ORF">GCM10007895_29240</name>
</gene>
<sequence length="321" mass="35541">MPNEWAPLKKIFVGHTNKLTLPKPDWVFNNYAGTSDEIKAMLVEHAGKLGSDVAPEIFNVAAEQQDALAELLTQHGIEVVRPDLMDEVDRQFNPVGYVDTYPRDPVLAVDDELINLTLRKPIMRKCHITMAGPIRAQADRTGQRWTSMPVLSFNADLSDETIPMLEGGDIFVLGKDILVGRSGLGSSYAGIEWLQKHLEPKGYRVHTIELTSEWVHLDCVFSTPREGLAMCCLEGVKGGIKGFPEFMHNWTWLTATKKEAKALGCNGVCLAPSKVVMDSSHTRINKMLRDNGVEVIEIDFSVCSQMGGGIRCSTHPLARQA</sequence>
<dbReference type="Gene3D" id="3.75.10.10">
    <property type="entry name" value="L-arginine/glycine Amidinotransferase, Chain A"/>
    <property type="match status" value="1"/>
</dbReference>
<dbReference type="AlphaFoldDB" id="A0AA37W2B0"/>
<dbReference type="Proteomes" id="UP001161422">
    <property type="component" value="Unassembled WGS sequence"/>
</dbReference>
<reference evidence="3" key="2">
    <citation type="submission" date="2023-01" db="EMBL/GenBank/DDBJ databases">
        <title>Draft genome sequence of Paraferrimonas sedimenticola strain NBRC 101628.</title>
        <authorList>
            <person name="Sun Q."/>
            <person name="Mori K."/>
        </authorList>
    </citation>
    <scope>NUCLEOTIDE SEQUENCE</scope>
    <source>
        <strain evidence="3">NBRC 101628</strain>
    </source>
</reference>
<dbReference type="Pfam" id="PF02274">
    <property type="entry name" value="ADI"/>
    <property type="match status" value="1"/>
</dbReference>
<evidence type="ECO:0000313" key="3">
    <source>
        <dbReference type="EMBL" id="GLP97617.1"/>
    </source>
</evidence>
<dbReference type="PANTHER" id="PTHR10488:SF1">
    <property type="entry name" value="GLYCINE AMIDINOTRANSFERASE, MITOCHONDRIAL"/>
    <property type="match status" value="1"/>
</dbReference>
<reference evidence="3" key="1">
    <citation type="journal article" date="2014" name="Int. J. Syst. Evol. Microbiol.">
        <title>Complete genome sequence of Corynebacterium casei LMG S-19264T (=DSM 44701T), isolated from a smear-ripened cheese.</title>
        <authorList>
            <consortium name="US DOE Joint Genome Institute (JGI-PGF)"/>
            <person name="Walter F."/>
            <person name="Albersmeier A."/>
            <person name="Kalinowski J."/>
            <person name="Ruckert C."/>
        </authorList>
    </citation>
    <scope>NUCLEOTIDE SEQUENCE</scope>
    <source>
        <strain evidence="3">NBRC 101628</strain>
    </source>
</reference>
<dbReference type="EMBL" id="BSNC01000006">
    <property type="protein sequence ID" value="GLP97617.1"/>
    <property type="molecule type" value="Genomic_DNA"/>
</dbReference>
<comment type="similarity">
    <text evidence="1">Belongs to the amidinotransferase family.</text>
</comment>
<proteinExistence type="inferred from homology"/>
<organism evidence="3 4">
    <name type="scientific">Paraferrimonas sedimenticola</name>
    <dbReference type="NCBI Taxonomy" id="375674"/>
    <lineage>
        <taxon>Bacteria</taxon>
        <taxon>Pseudomonadati</taxon>
        <taxon>Pseudomonadota</taxon>
        <taxon>Gammaproteobacteria</taxon>
        <taxon>Alteromonadales</taxon>
        <taxon>Ferrimonadaceae</taxon>
        <taxon>Paraferrimonas</taxon>
    </lineage>
</organism>
<evidence type="ECO:0000256" key="2">
    <source>
        <dbReference type="ARBA" id="ARBA00022679"/>
    </source>
</evidence>
<evidence type="ECO:0000313" key="4">
    <source>
        <dbReference type="Proteomes" id="UP001161422"/>
    </source>
</evidence>
<dbReference type="SUPFAM" id="SSF55909">
    <property type="entry name" value="Pentein"/>
    <property type="match status" value="1"/>
</dbReference>
<name>A0AA37W2B0_9GAMM</name>
<dbReference type="InterPro" id="IPR033195">
    <property type="entry name" value="AmidinoTrfase"/>
</dbReference>